<gene>
    <name evidence="1" type="ORF">TELCIR_24471</name>
</gene>
<reference evidence="1 2" key="1">
    <citation type="submission" date="2015-09" db="EMBL/GenBank/DDBJ databases">
        <title>Draft genome of the parasitic nematode Teladorsagia circumcincta isolate WARC Sus (inbred).</title>
        <authorList>
            <person name="Mitreva M."/>
        </authorList>
    </citation>
    <scope>NUCLEOTIDE SEQUENCE [LARGE SCALE GENOMIC DNA]</scope>
    <source>
        <strain evidence="1 2">S</strain>
    </source>
</reference>
<dbReference type="OrthoDB" id="297496at2759"/>
<organism evidence="1 2">
    <name type="scientific">Teladorsagia circumcincta</name>
    <name type="common">Brown stomach worm</name>
    <name type="synonym">Ostertagia circumcincta</name>
    <dbReference type="NCBI Taxonomy" id="45464"/>
    <lineage>
        <taxon>Eukaryota</taxon>
        <taxon>Metazoa</taxon>
        <taxon>Ecdysozoa</taxon>
        <taxon>Nematoda</taxon>
        <taxon>Chromadorea</taxon>
        <taxon>Rhabditida</taxon>
        <taxon>Rhabditina</taxon>
        <taxon>Rhabditomorpha</taxon>
        <taxon>Strongyloidea</taxon>
        <taxon>Trichostrongylidae</taxon>
        <taxon>Teladorsagia</taxon>
    </lineage>
</organism>
<protein>
    <submittedName>
        <fullName evidence="1">Uncharacterized protein</fullName>
    </submittedName>
</protein>
<evidence type="ECO:0000313" key="1">
    <source>
        <dbReference type="EMBL" id="PIO54172.1"/>
    </source>
</evidence>
<proteinExistence type="predicted"/>
<dbReference type="EMBL" id="KZ400618">
    <property type="protein sequence ID" value="PIO54172.1"/>
    <property type="molecule type" value="Genomic_DNA"/>
</dbReference>
<dbReference type="AlphaFoldDB" id="A0A2G9T9E1"/>
<keyword evidence="2" id="KW-1185">Reference proteome</keyword>
<name>A0A2G9T9E1_TELCI</name>
<sequence>MAVRESAIRRFNQHKERMLDELWTLVESGAPPDLIEERASLYVENSTRILFEAFDTHFISAALLKPGGENEAVGAGSNRVVEAQLSHVNYKCKFPT</sequence>
<evidence type="ECO:0000313" key="2">
    <source>
        <dbReference type="Proteomes" id="UP000230423"/>
    </source>
</evidence>
<dbReference type="Proteomes" id="UP000230423">
    <property type="component" value="Unassembled WGS sequence"/>
</dbReference>
<accession>A0A2G9T9E1</accession>